<evidence type="ECO:0000313" key="2">
    <source>
        <dbReference type="EMBL" id="KAK5061338.1"/>
    </source>
</evidence>
<accession>A0AAV9NLB6</accession>
<feature type="compositionally biased region" description="Polar residues" evidence="1">
    <location>
        <begin position="36"/>
        <end position="54"/>
    </location>
</feature>
<feature type="region of interest" description="Disordered" evidence="1">
    <location>
        <begin position="1"/>
        <end position="116"/>
    </location>
</feature>
<name>A0AAV9NLB6_9EURO</name>
<sequence length="367" mass="40577">MDGNDRRRSQYGQPYHSQAQSRPLPGQPMGPPSGDRYSQPTTPARSDIGRSSMTRPYLPSYAGYGYPDQQYSSSQMQGSSPMQGVEMQYSPAYMQDASRQQSVQASPSQHQQQFAQYAQSSLLPPVGPASLYDPMSYQQRQSAAIEVMASQLAVPQYVGQTEHGGVGVGVGTAPAHYLTTQADTSTYGSVAVTRPSLPQPYGATQADYPGIEPPEAEDTGAQSAQEALDEGLREYQQQLRSTFDSIIGGRVTEARLHHDDENRHNERVELWREFNLSWEALGQKQKDITEEALRTRRQPADILSAEAITNLVDELIVFCDTLEPYGLVDFEMGIWEEQITNIFSVCIDLLPRNASTTQTTRAQADPV</sequence>
<organism evidence="2 3">
    <name type="scientific">Exophiala bonariae</name>
    <dbReference type="NCBI Taxonomy" id="1690606"/>
    <lineage>
        <taxon>Eukaryota</taxon>
        <taxon>Fungi</taxon>
        <taxon>Dikarya</taxon>
        <taxon>Ascomycota</taxon>
        <taxon>Pezizomycotina</taxon>
        <taxon>Eurotiomycetes</taxon>
        <taxon>Chaetothyriomycetidae</taxon>
        <taxon>Chaetothyriales</taxon>
        <taxon>Herpotrichiellaceae</taxon>
        <taxon>Exophiala</taxon>
    </lineage>
</organism>
<proteinExistence type="predicted"/>
<keyword evidence="3" id="KW-1185">Reference proteome</keyword>
<dbReference type="RefSeq" id="XP_064710435.1">
    <property type="nucleotide sequence ID" value="XM_064851432.1"/>
</dbReference>
<feature type="region of interest" description="Disordered" evidence="1">
    <location>
        <begin position="201"/>
        <end position="229"/>
    </location>
</feature>
<comment type="caution">
    <text evidence="2">The sequence shown here is derived from an EMBL/GenBank/DDBJ whole genome shotgun (WGS) entry which is preliminary data.</text>
</comment>
<feature type="compositionally biased region" description="Polar residues" evidence="1">
    <location>
        <begin position="10"/>
        <end position="21"/>
    </location>
</feature>
<feature type="compositionally biased region" description="Low complexity" evidence="1">
    <location>
        <begin position="100"/>
        <end position="116"/>
    </location>
</feature>
<dbReference type="GeneID" id="89976045"/>
<dbReference type="AlphaFoldDB" id="A0AAV9NLB6"/>
<evidence type="ECO:0000256" key="1">
    <source>
        <dbReference type="SAM" id="MobiDB-lite"/>
    </source>
</evidence>
<reference evidence="2 3" key="1">
    <citation type="submission" date="2023-08" db="EMBL/GenBank/DDBJ databases">
        <title>Black Yeasts Isolated from many extreme environments.</title>
        <authorList>
            <person name="Coleine C."/>
            <person name="Stajich J.E."/>
            <person name="Selbmann L."/>
        </authorList>
    </citation>
    <scope>NUCLEOTIDE SEQUENCE [LARGE SCALE GENOMIC DNA]</scope>
    <source>
        <strain evidence="2 3">CCFEE 5792</strain>
    </source>
</reference>
<evidence type="ECO:0000313" key="3">
    <source>
        <dbReference type="Proteomes" id="UP001358417"/>
    </source>
</evidence>
<protein>
    <submittedName>
        <fullName evidence="2">Uncharacterized protein</fullName>
    </submittedName>
</protein>
<dbReference type="EMBL" id="JAVRRD010000003">
    <property type="protein sequence ID" value="KAK5061338.1"/>
    <property type="molecule type" value="Genomic_DNA"/>
</dbReference>
<feature type="compositionally biased region" description="Low complexity" evidence="1">
    <location>
        <begin position="69"/>
        <end position="84"/>
    </location>
</feature>
<dbReference type="Proteomes" id="UP001358417">
    <property type="component" value="Unassembled WGS sequence"/>
</dbReference>
<gene>
    <name evidence="2" type="ORF">LTR84_007880</name>
</gene>